<dbReference type="STRING" id="6216.A0A0R3SCD3"/>
<feature type="domain" description="RRM" evidence="4">
    <location>
        <begin position="100"/>
        <end position="178"/>
    </location>
</feature>
<dbReference type="InterPro" id="IPR012677">
    <property type="entry name" value="Nucleotide-bd_a/b_plait_sf"/>
</dbReference>
<dbReference type="EMBL" id="CABIJS010000122">
    <property type="protein sequence ID" value="VUZ43796.1"/>
    <property type="molecule type" value="Genomic_DNA"/>
</dbReference>
<reference evidence="5 10" key="2">
    <citation type="submission" date="2018-11" db="EMBL/GenBank/DDBJ databases">
        <authorList>
            <consortium name="Pathogen Informatics"/>
        </authorList>
    </citation>
    <scope>NUCLEOTIDE SEQUENCE [LARGE SCALE GENOMIC DNA]</scope>
</reference>
<dbReference type="GO" id="GO:0005737">
    <property type="term" value="C:cytoplasm"/>
    <property type="evidence" value="ECO:0007669"/>
    <property type="project" value="UniProtKB-ARBA"/>
</dbReference>
<dbReference type="SMART" id="SM00360">
    <property type="entry name" value="RRM"/>
    <property type="match status" value="1"/>
</dbReference>
<dbReference type="Pfam" id="PF00076">
    <property type="entry name" value="RRM_1"/>
    <property type="match status" value="1"/>
</dbReference>
<dbReference type="EMBL" id="CABIJS010000399">
    <property type="protein sequence ID" value="VUZ50803.1"/>
    <property type="molecule type" value="Genomic_DNA"/>
</dbReference>
<accession>A0A0R3SCD3</accession>
<organism evidence="12">
    <name type="scientific">Hymenolepis diminuta</name>
    <name type="common">Rat tapeworm</name>
    <dbReference type="NCBI Taxonomy" id="6216"/>
    <lineage>
        <taxon>Eukaryota</taxon>
        <taxon>Metazoa</taxon>
        <taxon>Spiralia</taxon>
        <taxon>Lophotrochozoa</taxon>
        <taxon>Platyhelminthes</taxon>
        <taxon>Cestoda</taxon>
        <taxon>Eucestoda</taxon>
        <taxon>Cyclophyllidea</taxon>
        <taxon>Hymenolepididae</taxon>
        <taxon>Hymenolepis</taxon>
    </lineage>
</organism>
<dbReference type="Proteomes" id="UP000274504">
    <property type="component" value="Unassembled WGS sequence"/>
</dbReference>
<dbReference type="InterPro" id="IPR035979">
    <property type="entry name" value="RBD_domain_sf"/>
</dbReference>
<evidence type="ECO:0000313" key="8">
    <source>
        <dbReference type="EMBL" id="VUZ47255.1"/>
    </source>
</evidence>
<dbReference type="GO" id="GO:0010629">
    <property type="term" value="P:negative regulation of gene expression"/>
    <property type="evidence" value="ECO:0007669"/>
    <property type="project" value="UniProtKB-ARBA"/>
</dbReference>
<dbReference type="GO" id="GO:0003729">
    <property type="term" value="F:mRNA binding"/>
    <property type="evidence" value="ECO:0007669"/>
    <property type="project" value="UniProtKB-ARBA"/>
</dbReference>
<keyword evidence="11" id="KW-1185">Reference proteome</keyword>
<evidence type="ECO:0000256" key="1">
    <source>
        <dbReference type="ARBA" id="ARBA00022737"/>
    </source>
</evidence>
<keyword evidence="1" id="KW-0677">Repeat</keyword>
<protein>
    <submittedName>
        <fullName evidence="12">RRM domain-containing protein</fullName>
    </submittedName>
</protein>
<proteinExistence type="predicted"/>
<dbReference type="SUPFAM" id="SSF54928">
    <property type="entry name" value="RNA-binding domain, RBD"/>
    <property type="match status" value="1"/>
</dbReference>
<evidence type="ECO:0000313" key="11">
    <source>
        <dbReference type="Proteomes" id="UP000321570"/>
    </source>
</evidence>
<evidence type="ECO:0000313" key="5">
    <source>
        <dbReference type="EMBL" id="VDL19684.1"/>
    </source>
</evidence>
<evidence type="ECO:0000256" key="2">
    <source>
        <dbReference type="ARBA" id="ARBA00022884"/>
    </source>
</evidence>
<evidence type="ECO:0000313" key="12">
    <source>
        <dbReference type="WBParaSite" id="HDID_0000222201-mRNA-1"/>
    </source>
</evidence>
<dbReference type="AlphaFoldDB" id="A0A0R3SCD3"/>
<dbReference type="InterPro" id="IPR000504">
    <property type="entry name" value="RRM_dom"/>
</dbReference>
<evidence type="ECO:0000256" key="3">
    <source>
        <dbReference type="PROSITE-ProRule" id="PRU00176"/>
    </source>
</evidence>
<dbReference type="FunFam" id="3.30.70.330:FF:000383">
    <property type="entry name" value="Sex lethal, isoform D"/>
    <property type="match status" value="1"/>
</dbReference>
<dbReference type="GO" id="GO:0009967">
    <property type="term" value="P:positive regulation of signal transduction"/>
    <property type="evidence" value="ECO:0007669"/>
    <property type="project" value="UniProtKB-ARBA"/>
</dbReference>
<evidence type="ECO:0000313" key="6">
    <source>
        <dbReference type="EMBL" id="VUZ43796.1"/>
    </source>
</evidence>
<evidence type="ECO:0000313" key="10">
    <source>
        <dbReference type="Proteomes" id="UP000274504"/>
    </source>
</evidence>
<dbReference type="WBParaSite" id="HDID_0000222201-mRNA-1">
    <property type="protein sequence ID" value="HDID_0000222201-mRNA-1"/>
    <property type="gene ID" value="HDID_0000222201"/>
</dbReference>
<dbReference type="EMBL" id="CABIJS010000232">
    <property type="protein sequence ID" value="VUZ47255.1"/>
    <property type="molecule type" value="Genomic_DNA"/>
</dbReference>
<evidence type="ECO:0000259" key="4">
    <source>
        <dbReference type="PROSITE" id="PS50102"/>
    </source>
</evidence>
<dbReference type="PANTHER" id="PTHR48025">
    <property type="entry name" value="OS02G0815200 PROTEIN"/>
    <property type="match status" value="1"/>
</dbReference>
<dbReference type="InterPro" id="IPR050502">
    <property type="entry name" value="Euk_RNA-bind_prot"/>
</dbReference>
<dbReference type="EMBL" id="UYSG01000517">
    <property type="protein sequence ID" value="VDL19684.1"/>
    <property type="molecule type" value="Genomic_DNA"/>
</dbReference>
<dbReference type="PANTHER" id="PTHR48025:SF1">
    <property type="entry name" value="RRM DOMAIN-CONTAINING PROTEIN"/>
    <property type="match status" value="1"/>
</dbReference>
<reference evidence="6 11" key="3">
    <citation type="submission" date="2019-07" db="EMBL/GenBank/DDBJ databases">
        <authorList>
            <person name="Jastrzebski P J."/>
            <person name="Paukszto L."/>
            <person name="Jastrzebski P J."/>
        </authorList>
    </citation>
    <scope>NUCLEOTIDE SEQUENCE [LARGE SCALE GENOMIC DNA]</scope>
    <source>
        <strain evidence="6 11">WMS-il1</strain>
    </source>
</reference>
<dbReference type="PROSITE" id="PS50102">
    <property type="entry name" value="RRM"/>
    <property type="match status" value="1"/>
</dbReference>
<keyword evidence="2 3" id="KW-0694">RNA-binding</keyword>
<sequence>MVPKYIPLMGFPPSIYPTARIQPSGQGNPYQNIGNPPMIPIYPISAPPIIRLSMGPAGFYLEYSQNNTQQPIGNLPEMPIGSLLTNPPNSWQPREIEGNCNLFIFYLPPEIDENHLAAMFWCFGKIVGVKIFRHLETRASMGFGFVGFDNPVSAQLAIARMNGYRIGNKRLLVQLKTPRNNSSAGNPH</sequence>
<reference evidence="12" key="1">
    <citation type="submission" date="2017-02" db="UniProtKB">
        <authorList>
            <consortium name="WormBaseParasite"/>
        </authorList>
    </citation>
    <scope>IDENTIFICATION</scope>
</reference>
<name>A0A0R3SCD3_HYMDI</name>
<gene>
    <name evidence="5" type="ORF">HDID_LOCUS2223</name>
    <name evidence="6" type="ORF">WMSIL1_LOCUS4245</name>
    <name evidence="8" type="ORF">WMSIL1_LOCUS6865</name>
    <name evidence="7" type="ORF">WMSIL1_LOCUS6866</name>
    <name evidence="9" type="ORF">WMSIL1_LOCUS9652</name>
</gene>
<evidence type="ECO:0000313" key="7">
    <source>
        <dbReference type="EMBL" id="VUZ47254.1"/>
    </source>
</evidence>
<dbReference type="EMBL" id="CABIJS010000232">
    <property type="protein sequence ID" value="VUZ47254.1"/>
    <property type="molecule type" value="Genomic_DNA"/>
</dbReference>
<dbReference type="Proteomes" id="UP000321570">
    <property type="component" value="Unassembled WGS sequence"/>
</dbReference>
<dbReference type="Gene3D" id="3.30.70.330">
    <property type="match status" value="1"/>
</dbReference>
<dbReference type="OrthoDB" id="10065384at2759"/>
<evidence type="ECO:0000313" key="9">
    <source>
        <dbReference type="EMBL" id="VUZ50803.1"/>
    </source>
</evidence>